<evidence type="ECO:0000259" key="1">
    <source>
        <dbReference type="Pfam" id="PF07929"/>
    </source>
</evidence>
<organism evidence="2">
    <name type="scientific">Candidatus Kentrum sp. DK</name>
    <dbReference type="NCBI Taxonomy" id="2126562"/>
    <lineage>
        <taxon>Bacteria</taxon>
        <taxon>Pseudomonadati</taxon>
        <taxon>Pseudomonadota</taxon>
        <taxon>Gammaproteobacteria</taxon>
        <taxon>Candidatus Kentrum</taxon>
    </lineage>
</organism>
<dbReference type="EMBL" id="CAADEX010000131">
    <property type="protein sequence ID" value="VFJ63995.1"/>
    <property type="molecule type" value="Genomic_DNA"/>
</dbReference>
<dbReference type="PANTHER" id="PTHR41878">
    <property type="entry name" value="LEXA REPRESSOR-RELATED"/>
    <property type="match status" value="1"/>
</dbReference>
<protein>
    <submittedName>
        <fullName evidence="2">PRiA4b ORF-3-like protein</fullName>
    </submittedName>
</protein>
<dbReference type="AlphaFoldDB" id="A0A450SHW6"/>
<dbReference type="Pfam" id="PF07929">
    <property type="entry name" value="PRiA4_ORF3"/>
    <property type="match status" value="1"/>
</dbReference>
<dbReference type="EMBL" id="CAADEY010000038">
    <property type="protein sequence ID" value="VFJ52852.1"/>
    <property type="molecule type" value="Genomic_DNA"/>
</dbReference>
<accession>A0A450SHW6</accession>
<evidence type="ECO:0000313" key="2">
    <source>
        <dbReference type="EMBL" id="VFJ52852.1"/>
    </source>
</evidence>
<gene>
    <name evidence="3" type="ORF">BECKDK2373B_GA0170837_113110</name>
    <name evidence="2" type="ORF">BECKDK2373C_GA0170839_10383</name>
</gene>
<name>A0A450SHW6_9GAMM</name>
<evidence type="ECO:0000313" key="3">
    <source>
        <dbReference type="EMBL" id="VFJ63995.1"/>
    </source>
</evidence>
<dbReference type="PANTHER" id="PTHR41878:SF1">
    <property type="entry name" value="TNPR PROTEIN"/>
    <property type="match status" value="1"/>
</dbReference>
<dbReference type="InterPro" id="IPR012912">
    <property type="entry name" value="Plasmid_pRiA4b_Orf3-like"/>
</dbReference>
<dbReference type="Gene3D" id="3.10.290.30">
    <property type="entry name" value="MM3350-like"/>
    <property type="match status" value="1"/>
</dbReference>
<feature type="domain" description="Plasmid pRiA4b Orf3-like" evidence="1">
    <location>
        <begin position="9"/>
        <end position="180"/>
    </location>
</feature>
<dbReference type="SUPFAM" id="SSF159941">
    <property type="entry name" value="MM3350-like"/>
    <property type="match status" value="1"/>
</dbReference>
<reference evidence="2" key="1">
    <citation type="submission" date="2019-02" db="EMBL/GenBank/DDBJ databases">
        <authorList>
            <person name="Gruber-Vodicka R. H."/>
            <person name="Seah K. B. B."/>
        </authorList>
    </citation>
    <scope>NUCLEOTIDE SEQUENCE</scope>
    <source>
        <strain evidence="2">BECK_DK161</strain>
        <strain evidence="3">BECK_DK47</strain>
    </source>
</reference>
<proteinExistence type="predicted"/>
<sequence>MDRKKSRHLYQIKITLKGSKPPIWRRLLIHSDIELDLFHHAIQYAMGWWNSHLHQFEKEGILYGMIDDEFDDDFSLELEDEKQYRLSDLLKWEKDSLIYEYDFGDDWRHIVTLEKILPFDPSSEVAKCLKGKMSCPPEDCGGIWGYENLLEIIKDPAHAEHEEMLEWLDGDFDPEHFDLTETNETLSRHIKQNA</sequence>
<dbReference type="InterPro" id="IPR024047">
    <property type="entry name" value="MM3350-like_sf"/>
</dbReference>